<dbReference type="HOGENOM" id="CLU_2785715_0_0_12"/>
<proteinExistence type="predicted"/>
<sequence>MFLFNMCLNTQIVNKSKVSDQLRDYVYEGNIKEVENILKKYDVDINNYYDKHFILLSDAVINNNIEMV</sequence>
<dbReference type="eggNOG" id="COG0666">
    <property type="taxonomic scope" value="Bacteria"/>
</dbReference>
<name>D5U5K3_BRAM5</name>
<organism evidence="1 2">
    <name type="scientific">Brachyspira murdochii (strain ATCC 51284 / DSM 12563 / 56-150)</name>
    <name type="common">Serpulina murdochii</name>
    <dbReference type="NCBI Taxonomy" id="526224"/>
    <lineage>
        <taxon>Bacteria</taxon>
        <taxon>Pseudomonadati</taxon>
        <taxon>Spirochaetota</taxon>
        <taxon>Spirochaetia</taxon>
        <taxon>Brachyspirales</taxon>
        <taxon>Brachyspiraceae</taxon>
        <taxon>Brachyspira</taxon>
    </lineage>
</organism>
<dbReference type="EMBL" id="CP001959">
    <property type="protein sequence ID" value="ADG72480.1"/>
    <property type="molecule type" value="Genomic_DNA"/>
</dbReference>
<dbReference type="Proteomes" id="UP000001915">
    <property type="component" value="Chromosome"/>
</dbReference>
<evidence type="ECO:0000313" key="2">
    <source>
        <dbReference type="Proteomes" id="UP000001915"/>
    </source>
</evidence>
<protein>
    <submittedName>
        <fullName evidence="1">Ankyrin repeat-containing protein</fullName>
    </submittedName>
</protein>
<dbReference type="KEGG" id="brm:Bmur_2409"/>
<accession>D5U5K3</accession>
<gene>
    <name evidence="1" type="ordered locus">Bmur_2409</name>
</gene>
<dbReference type="STRING" id="526224.Bmur_2409"/>
<evidence type="ECO:0000313" key="1">
    <source>
        <dbReference type="EMBL" id="ADG72480.1"/>
    </source>
</evidence>
<reference evidence="1 2" key="1">
    <citation type="journal article" date="2010" name="Stand. Genomic Sci.">
        <title>Complete genome sequence of Brachyspira murdochii type strain (56-150).</title>
        <authorList>
            <person name="Pati A."/>
            <person name="Sikorski J."/>
            <person name="Gronow S."/>
            <person name="Munk C."/>
            <person name="Lapidus A."/>
            <person name="Copeland A."/>
            <person name="Glavina Del Tio T."/>
            <person name="Nolan M."/>
            <person name="Lucas S."/>
            <person name="Chen F."/>
            <person name="Tice H."/>
            <person name="Cheng J.F."/>
            <person name="Han C."/>
            <person name="Detter J.C."/>
            <person name="Bruce D."/>
            <person name="Tapia R."/>
            <person name="Goodwin L."/>
            <person name="Pitluck S."/>
            <person name="Liolios K."/>
            <person name="Ivanova N."/>
            <person name="Mavromatis K."/>
            <person name="Mikhailova N."/>
            <person name="Chen A."/>
            <person name="Palaniappan K."/>
            <person name="Land M."/>
            <person name="Hauser L."/>
            <person name="Chang Y.J."/>
            <person name="Jeffries C.D."/>
            <person name="Spring S."/>
            <person name="Rohde M."/>
            <person name="Goker M."/>
            <person name="Bristow J."/>
            <person name="Eisen J.A."/>
            <person name="Markowitz V."/>
            <person name="Hugenholtz P."/>
            <person name="Kyrpides N.C."/>
            <person name="Klenk H.P."/>
        </authorList>
    </citation>
    <scope>NUCLEOTIDE SEQUENCE [LARGE SCALE GENOMIC DNA]</scope>
    <source>
        <strain evidence="2">ATCC 51284 / DSM 12563 / 56-150</strain>
    </source>
</reference>
<dbReference type="AlphaFoldDB" id="D5U5K3"/>